<evidence type="ECO:0000256" key="1">
    <source>
        <dbReference type="ARBA" id="ARBA00004123"/>
    </source>
</evidence>
<organism evidence="4 5">
    <name type="scientific">Hibiscus syriacus</name>
    <name type="common">Rose of Sharon</name>
    <dbReference type="NCBI Taxonomy" id="106335"/>
    <lineage>
        <taxon>Eukaryota</taxon>
        <taxon>Viridiplantae</taxon>
        <taxon>Streptophyta</taxon>
        <taxon>Embryophyta</taxon>
        <taxon>Tracheophyta</taxon>
        <taxon>Spermatophyta</taxon>
        <taxon>Magnoliopsida</taxon>
        <taxon>eudicotyledons</taxon>
        <taxon>Gunneridae</taxon>
        <taxon>Pentapetalae</taxon>
        <taxon>rosids</taxon>
        <taxon>malvids</taxon>
        <taxon>Malvales</taxon>
        <taxon>Malvaceae</taxon>
        <taxon>Malvoideae</taxon>
        <taxon>Hibiscus</taxon>
    </lineage>
</organism>
<name>A0A6A2ZL75_HIBSY</name>
<protein>
    <submittedName>
        <fullName evidence="4">Homeobox protein knotted-1-like 6</fullName>
    </submittedName>
</protein>
<evidence type="ECO:0000259" key="3">
    <source>
        <dbReference type="SMART" id="SM01255"/>
    </source>
</evidence>
<dbReference type="Proteomes" id="UP000436088">
    <property type="component" value="Unassembled WGS sequence"/>
</dbReference>
<evidence type="ECO:0000313" key="5">
    <source>
        <dbReference type="Proteomes" id="UP000436088"/>
    </source>
</evidence>
<dbReference type="AlphaFoldDB" id="A0A6A2ZL75"/>
<evidence type="ECO:0000256" key="2">
    <source>
        <dbReference type="ARBA" id="ARBA00023242"/>
    </source>
</evidence>
<dbReference type="EMBL" id="VEPZ02001136">
    <property type="protein sequence ID" value="KAE8692326.1"/>
    <property type="molecule type" value="Genomic_DNA"/>
</dbReference>
<dbReference type="InterPro" id="IPR005540">
    <property type="entry name" value="KNOX1"/>
</dbReference>
<accession>A0A6A2ZL75</accession>
<keyword evidence="5" id="KW-1185">Reference proteome</keyword>
<proteinExistence type="predicted"/>
<sequence>MDEVYGFYSIGDQIVDNALMSPENTVLPSDYQTRLCFSDRVPAFGSDELISIASAISEASSITPKIQREVDISNAIKAKIASHPYYPRLLEAYIDCQKVGAPPEMARIFDELLTDTDVNKRDIVPTCLGADPELDEFMVLCEL</sequence>
<dbReference type="SMART" id="SM01255">
    <property type="entry name" value="KNOX1"/>
    <property type="match status" value="1"/>
</dbReference>
<comment type="caution">
    <text evidence="4">The sequence shown here is derived from an EMBL/GenBank/DDBJ whole genome shotgun (WGS) entry which is preliminary data.</text>
</comment>
<keyword evidence="2" id="KW-0539">Nucleus</keyword>
<gene>
    <name evidence="4" type="ORF">F3Y22_tig00110840pilonHSYRG00063</name>
</gene>
<dbReference type="Pfam" id="PF03790">
    <property type="entry name" value="KNOX1"/>
    <property type="match status" value="1"/>
</dbReference>
<comment type="subcellular location">
    <subcellularLocation>
        <location evidence="1">Nucleus</location>
    </subcellularLocation>
</comment>
<reference evidence="4" key="1">
    <citation type="submission" date="2019-09" db="EMBL/GenBank/DDBJ databases">
        <title>Draft genome information of white flower Hibiscus syriacus.</title>
        <authorList>
            <person name="Kim Y.-M."/>
        </authorList>
    </citation>
    <scope>NUCLEOTIDE SEQUENCE [LARGE SCALE GENOMIC DNA]</scope>
    <source>
        <strain evidence="4">YM2019G1</strain>
    </source>
</reference>
<dbReference type="GO" id="GO:0005634">
    <property type="term" value="C:nucleus"/>
    <property type="evidence" value="ECO:0007669"/>
    <property type="project" value="UniProtKB-SubCell"/>
</dbReference>
<dbReference type="GO" id="GO:0003677">
    <property type="term" value="F:DNA binding"/>
    <property type="evidence" value="ECO:0007669"/>
    <property type="project" value="UniProtKB-KW"/>
</dbReference>
<feature type="domain" description="KNOX1" evidence="3">
    <location>
        <begin position="74"/>
        <end position="118"/>
    </location>
</feature>
<evidence type="ECO:0000313" key="4">
    <source>
        <dbReference type="EMBL" id="KAE8692326.1"/>
    </source>
</evidence>